<dbReference type="InterPro" id="IPR011576">
    <property type="entry name" value="Pyridox_Oxase_N"/>
</dbReference>
<evidence type="ECO:0000256" key="7">
    <source>
        <dbReference type="HAMAP-Rule" id="MF_01629"/>
    </source>
</evidence>
<evidence type="ECO:0000256" key="6">
    <source>
        <dbReference type="ARBA" id="ARBA00023096"/>
    </source>
</evidence>
<feature type="binding site" evidence="7">
    <location>
        <begin position="175"/>
        <end position="177"/>
    </location>
    <ligand>
        <name>substrate</name>
    </ligand>
</feature>
<comment type="caution">
    <text evidence="7">Lacks conserved residue(s) required for the propagation of feature annotation.</text>
</comment>
<dbReference type="GO" id="GO:0010181">
    <property type="term" value="F:FMN binding"/>
    <property type="evidence" value="ECO:0007669"/>
    <property type="project" value="UniProtKB-UniRule"/>
</dbReference>
<evidence type="ECO:0000256" key="2">
    <source>
        <dbReference type="ARBA" id="ARBA00011738"/>
    </source>
</evidence>
<dbReference type="InterPro" id="IPR019576">
    <property type="entry name" value="Pyridoxamine_oxidase_dimer_C"/>
</dbReference>
<feature type="binding site" evidence="7 8">
    <location>
        <begin position="45"/>
        <end position="50"/>
    </location>
    <ligand>
        <name>FMN</name>
        <dbReference type="ChEBI" id="CHEBI:58210"/>
    </ligand>
</feature>
<feature type="binding site" evidence="7">
    <location>
        <position position="50"/>
    </location>
    <ligand>
        <name>substrate</name>
    </ligand>
</feature>
<comment type="cofactor">
    <cofactor evidence="7 8">
        <name>FMN</name>
        <dbReference type="ChEBI" id="CHEBI:58210"/>
    </cofactor>
    <text evidence="7 8">Binds 1 FMN per subunit.</text>
</comment>
<dbReference type="RefSeq" id="WP_257771040.1">
    <property type="nucleotide sequence ID" value="NZ_CP102480.1"/>
</dbReference>
<evidence type="ECO:0000313" key="12">
    <source>
        <dbReference type="Proteomes" id="UP001060336"/>
    </source>
</evidence>
<dbReference type="Proteomes" id="UP001060336">
    <property type="component" value="Chromosome"/>
</dbReference>
<reference evidence="11" key="1">
    <citation type="submission" date="2022-08" db="EMBL/GenBank/DDBJ databases">
        <title>Nisaea acidiphila sp. nov., isolated from a marine algal debris and emended description of the genus Nisaea Urios et al. 2008.</title>
        <authorList>
            <person name="Kwon K."/>
        </authorList>
    </citation>
    <scope>NUCLEOTIDE SEQUENCE</scope>
    <source>
        <strain evidence="11">MEBiC11861</strain>
    </source>
</reference>
<dbReference type="Pfam" id="PF01243">
    <property type="entry name" value="PNPOx_N"/>
    <property type="match status" value="1"/>
</dbReference>
<dbReference type="NCBIfam" id="TIGR00558">
    <property type="entry name" value="pdxH"/>
    <property type="match status" value="1"/>
</dbReference>
<evidence type="ECO:0000259" key="9">
    <source>
        <dbReference type="Pfam" id="PF01243"/>
    </source>
</evidence>
<keyword evidence="12" id="KW-1185">Reference proteome</keyword>
<comment type="function">
    <text evidence="7">Catalyzes the oxidation of either pyridoxine 5'-phosphate (PNP) or pyridoxamine 5'-phosphate (PMP) into pyridoxal 5'-phosphate (PLP).</text>
</comment>
<evidence type="ECO:0000256" key="5">
    <source>
        <dbReference type="ARBA" id="ARBA00023002"/>
    </source>
</evidence>
<keyword evidence="5 7" id="KW-0560">Oxidoreductase</keyword>
<keyword evidence="4 7" id="KW-0288">FMN</keyword>
<dbReference type="PIRSF" id="PIRSF000190">
    <property type="entry name" value="Pyd_amn-ph_oxd"/>
    <property type="match status" value="1"/>
</dbReference>
<dbReference type="EC" id="1.4.3.5" evidence="7"/>
<dbReference type="PROSITE" id="PS01064">
    <property type="entry name" value="PYRIDOX_OXIDASE"/>
    <property type="match status" value="1"/>
</dbReference>
<dbReference type="Gene3D" id="2.30.110.10">
    <property type="entry name" value="Electron Transport, Fmn-binding Protein, Chain A"/>
    <property type="match status" value="1"/>
</dbReference>
<dbReference type="InterPro" id="IPR000659">
    <property type="entry name" value="Pyridox_Oxase"/>
</dbReference>
<comment type="similarity">
    <text evidence="1 7">Belongs to the pyridoxamine 5'-phosphate oxidase family.</text>
</comment>
<dbReference type="InterPro" id="IPR012349">
    <property type="entry name" value="Split_barrel_FMN-bd"/>
</dbReference>
<keyword evidence="3 7" id="KW-0285">Flavoprotein</keyword>
<comment type="catalytic activity">
    <reaction evidence="7">
        <text>pyridoxamine 5'-phosphate + O2 + H2O = pyridoxal 5'-phosphate + H2O2 + NH4(+)</text>
        <dbReference type="Rhea" id="RHEA:15817"/>
        <dbReference type="ChEBI" id="CHEBI:15377"/>
        <dbReference type="ChEBI" id="CHEBI:15379"/>
        <dbReference type="ChEBI" id="CHEBI:16240"/>
        <dbReference type="ChEBI" id="CHEBI:28938"/>
        <dbReference type="ChEBI" id="CHEBI:58451"/>
        <dbReference type="ChEBI" id="CHEBI:597326"/>
        <dbReference type="EC" id="1.4.3.5"/>
    </reaction>
</comment>
<dbReference type="GO" id="GO:0008615">
    <property type="term" value="P:pyridoxine biosynthetic process"/>
    <property type="evidence" value="ECO:0007669"/>
    <property type="project" value="UniProtKB-UniRule"/>
</dbReference>
<feature type="binding site" evidence="7 8">
    <location>
        <position position="89"/>
    </location>
    <ligand>
        <name>FMN</name>
        <dbReference type="ChEBI" id="CHEBI:58210"/>
    </ligand>
</feature>
<feature type="binding site" evidence="7">
    <location>
        <begin position="60"/>
        <end position="61"/>
    </location>
    <ligand>
        <name>FMN</name>
        <dbReference type="ChEBI" id="CHEBI:58210"/>
    </ligand>
</feature>
<feature type="domain" description="Pyridoxine 5'-phosphate oxidase dimerisation C-terminal" evidence="10">
    <location>
        <begin position="156"/>
        <end position="198"/>
    </location>
</feature>
<feature type="binding site" evidence="7">
    <location>
        <position position="107"/>
    </location>
    <ligand>
        <name>substrate</name>
    </ligand>
</feature>
<feature type="binding site" evidence="7 8">
    <location>
        <position position="179"/>
    </location>
    <ligand>
        <name>FMN</name>
        <dbReference type="ChEBI" id="CHEBI:58210"/>
    </ligand>
</feature>
<evidence type="ECO:0000313" key="11">
    <source>
        <dbReference type="EMBL" id="UUX51504.1"/>
    </source>
</evidence>
<dbReference type="PANTHER" id="PTHR10851">
    <property type="entry name" value="PYRIDOXINE-5-PHOSPHATE OXIDASE"/>
    <property type="match status" value="1"/>
</dbReference>
<comment type="subunit">
    <text evidence="2 7">Homodimer.</text>
</comment>
<organism evidence="11 12">
    <name type="scientific">Nisaea acidiphila</name>
    <dbReference type="NCBI Taxonomy" id="1862145"/>
    <lineage>
        <taxon>Bacteria</taxon>
        <taxon>Pseudomonadati</taxon>
        <taxon>Pseudomonadota</taxon>
        <taxon>Alphaproteobacteria</taxon>
        <taxon>Rhodospirillales</taxon>
        <taxon>Thalassobaculaceae</taxon>
        <taxon>Nisaea</taxon>
    </lineage>
</organism>
<gene>
    <name evidence="7 11" type="primary">pdxH</name>
    <name evidence="11" type="ORF">NUH88_07355</name>
</gene>
<evidence type="ECO:0000256" key="1">
    <source>
        <dbReference type="ARBA" id="ARBA00007301"/>
    </source>
</evidence>
<name>A0A9J7AW20_9PROT</name>
<keyword evidence="6 7" id="KW-0664">Pyridoxine biosynthesis</keyword>
<dbReference type="AlphaFoldDB" id="A0A9J7AW20"/>
<dbReference type="NCBIfam" id="NF004231">
    <property type="entry name" value="PRK05679.1"/>
    <property type="match status" value="1"/>
</dbReference>
<dbReference type="FunFam" id="2.30.110.10:FF:000020">
    <property type="entry name" value="PNPO isoform 11"/>
    <property type="match status" value="1"/>
</dbReference>
<comment type="catalytic activity">
    <reaction evidence="7">
        <text>pyridoxine 5'-phosphate + O2 = pyridoxal 5'-phosphate + H2O2</text>
        <dbReference type="Rhea" id="RHEA:15149"/>
        <dbReference type="ChEBI" id="CHEBI:15379"/>
        <dbReference type="ChEBI" id="CHEBI:16240"/>
        <dbReference type="ChEBI" id="CHEBI:58589"/>
        <dbReference type="ChEBI" id="CHEBI:597326"/>
        <dbReference type="EC" id="1.4.3.5"/>
    </reaction>
</comment>
<protein>
    <recommendedName>
        <fullName evidence="7">Pyridoxine/pyridoxamine 5'-phosphate oxidase</fullName>
        <ecNumber evidence="7">1.4.3.5</ecNumber>
    </recommendedName>
    <alternativeName>
        <fullName evidence="7">PNP/PMP oxidase</fullName>
        <shortName evidence="7">PNPOx</shortName>
    </alternativeName>
    <alternativeName>
        <fullName evidence="7">Pyridoxal 5'-phosphate synthase</fullName>
    </alternativeName>
</protein>
<comment type="pathway">
    <text evidence="7">Cofactor metabolism; pyridoxal 5'-phosphate salvage; pyridoxal 5'-phosphate from pyridoxine 5'-phosphate: step 1/1.</text>
</comment>
<dbReference type="SUPFAM" id="SSF50475">
    <property type="entry name" value="FMN-binding split barrel"/>
    <property type="match status" value="1"/>
</dbReference>
<dbReference type="GO" id="GO:0004733">
    <property type="term" value="F:pyridoxamine phosphate oxidase activity"/>
    <property type="evidence" value="ECO:0007669"/>
    <property type="project" value="UniProtKB-UniRule"/>
</dbReference>
<proteinExistence type="inferred from homology"/>
<feature type="binding site" evidence="7 8">
    <location>
        <begin position="124"/>
        <end position="125"/>
    </location>
    <ligand>
        <name>FMN</name>
        <dbReference type="ChEBI" id="CHEBI:58210"/>
    </ligand>
</feature>
<feature type="domain" description="Pyridoxamine 5'-phosphate oxidase N-terminal" evidence="9">
    <location>
        <begin position="20"/>
        <end position="141"/>
    </location>
</feature>
<evidence type="ECO:0000256" key="4">
    <source>
        <dbReference type="ARBA" id="ARBA00022643"/>
    </source>
</evidence>
<dbReference type="PANTHER" id="PTHR10851:SF0">
    <property type="entry name" value="PYRIDOXINE-5'-PHOSPHATE OXIDASE"/>
    <property type="match status" value="1"/>
</dbReference>
<dbReference type="EMBL" id="CP102480">
    <property type="protein sequence ID" value="UUX51504.1"/>
    <property type="molecule type" value="Genomic_DNA"/>
</dbReference>
<feature type="binding site" evidence="7">
    <location>
        <position position="111"/>
    </location>
    <ligand>
        <name>substrate</name>
    </ligand>
</feature>
<comment type="pathway">
    <text evidence="7">Cofactor metabolism; pyridoxal 5'-phosphate salvage; pyridoxal 5'-phosphate from pyridoxamine 5'-phosphate: step 1/1.</text>
</comment>
<feature type="binding site" evidence="7">
    <location>
        <position position="115"/>
    </location>
    <ligand>
        <name>substrate</name>
    </ligand>
</feature>
<dbReference type="KEGG" id="naci:NUH88_07355"/>
<dbReference type="InterPro" id="IPR019740">
    <property type="entry name" value="Pyridox_Oxase_CS"/>
</dbReference>
<accession>A0A9J7AW20</accession>
<evidence type="ECO:0000259" key="10">
    <source>
        <dbReference type="Pfam" id="PF10590"/>
    </source>
</evidence>
<sequence>MFEPDTDNPFALFDRWYREASESETNDPNAMTVATADADGRPSARILLLKDFDEHGFVFYSNFESQKGRELTINPFAALCFHWKSVRRQVRVSGPVVRVGDGEADAYFNSRPRGSRVGAWASQQSRPLADRDSLMAAVEKADKEYPGENVPRPPYWSGWRLTPLAIEFWQDGEFRLHDRFRFTRAVEGEPWKVDRLFP</sequence>
<evidence type="ECO:0000256" key="3">
    <source>
        <dbReference type="ARBA" id="ARBA00022630"/>
    </source>
</evidence>
<evidence type="ECO:0000256" key="8">
    <source>
        <dbReference type="PIRSR" id="PIRSR000190-2"/>
    </source>
</evidence>
<feature type="binding site" evidence="7 8">
    <location>
        <position position="67"/>
    </location>
    <ligand>
        <name>FMN</name>
        <dbReference type="ChEBI" id="CHEBI:58210"/>
    </ligand>
</feature>
<dbReference type="HAMAP" id="MF_01629">
    <property type="entry name" value="PdxH"/>
    <property type="match status" value="1"/>
</dbReference>
<feature type="binding site" evidence="7 8">
    <location>
        <position position="169"/>
    </location>
    <ligand>
        <name>FMN</name>
        <dbReference type="ChEBI" id="CHEBI:58210"/>
    </ligand>
</feature>
<dbReference type="Pfam" id="PF10590">
    <property type="entry name" value="PNP_phzG_C"/>
    <property type="match status" value="1"/>
</dbReference>